<evidence type="ECO:0000313" key="4">
    <source>
        <dbReference type="Proteomes" id="UP000326354"/>
    </source>
</evidence>
<organism evidence="3 4">
    <name type="scientific">Uabimicrobium amorphum</name>
    <dbReference type="NCBI Taxonomy" id="2596890"/>
    <lineage>
        <taxon>Bacteria</taxon>
        <taxon>Pseudomonadati</taxon>
        <taxon>Planctomycetota</taxon>
        <taxon>Candidatus Uabimicrobiia</taxon>
        <taxon>Candidatus Uabimicrobiales</taxon>
        <taxon>Candidatus Uabimicrobiaceae</taxon>
        <taxon>Candidatus Uabimicrobium</taxon>
    </lineage>
</organism>
<accession>A0A5S9IPF0</accession>
<reference evidence="3 4" key="1">
    <citation type="submission" date="2019-08" db="EMBL/GenBank/DDBJ databases">
        <title>Complete genome sequence of Candidatus Uab amorphum.</title>
        <authorList>
            <person name="Shiratori T."/>
            <person name="Suzuki S."/>
            <person name="Kakizawa Y."/>
            <person name="Ishida K."/>
        </authorList>
    </citation>
    <scope>NUCLEOTIDE SEQUENCE [LARGE SCALE GENOMIC DNA]</scope>
    <source>
        <strain evidence="3 4">SRT547</strain>
    </source>
</reference>
<name>A0A5S9IPF0_UABAM</name>
<keyword evidence="1" id="KW-0812">Transmembrane</keyword>
<dbReference type="AlphaFoldDB" id="A0A5S9IPF0"/>
<dbReference type="EMBL" id="AP019860">
    <property type="protein sequence ID" value="BBM85663.1"/>
    <property type="molecule type" value="Genomic_DNA"/>
</dbReference>
<proteinExistence type="predicted"/>
<dbReference type="InterPro" id="IPR005182">
    <property type="entry name" value="YdbS-like_PH"/>
</dbReference>
<evidence type="ECO:0000313" key="3">
    <source>
        <dbReference type="EMBL" id="BBM85663.1"/>
    </source>
</evidence>
<keyword evidence="1" id="KW-1133">Transmembrane helix</keyword>
<dbReference type="Proteomes" id="UP000326354">
    <property type="component" value="Chromosome"/>
</dbReference>
<protein>
    <recommendedName>
        <fullName evidence="2">YdbS-like PH domain-containing protein</fullName>
    </recommendedName>
</protein>
<dbReference type="KEGG" id="uam:UABAM_04037"/>
<dbReference type="RefSeq" id="WP_151969754.1">
    <property type="nucleotide sequence ID" value="NZ_AP019860.1"/>
</dbReference>
<keyword evidence="4" id="KW-1185">Reference proteome</keyword>
<evidence type="ECO:0000259" key="2">
    <source>
        <dbReference type="Pfam" id="PF03703"/>
    </source>
</evidence>
<dbReference type="Pfam" id="PF03703">
    <property type="entry name" value="bPH_2"/>
    <property type="match status" value="1"/>
</dbReference>
<keyword evidence="1" id="KW-0472">Membrane</keyword>
<gene>
    <name evidence="3" type="ORF">UABAM_04037</name>
</gene>
<sequence length="167" mass="19675">MDQELNQDNIWENTRRMIIRRESWRYYWTFFLTGVVLGGFAAYFYYAKFFIFMCVTIAGLVFWAMHFCLRMWWILSNSCVINENMLTVRKGIVFRDISKVDIVEITEMRVLQSNKEKALGVGSIEIHTKDQKPACVAYGILNPEDIKEHIVKVQTALAKKRLPFMNT</sequence>
<feature type="transmembrane region" description="Helical" evidence="1">
    <location>
        <begin position="26"/>
        <end position="44"/>
    </location>
</feature>
<evidence type="ECO:0000256" key="1">
    <source>
        <dbReference type="SAM" id="Phobius"/>
    </source>
</evidence>
<feature type="transmembrane region" description="Helical" evidence="1">
    <location>
        <begin position="50"/>
        <end position="69"/>
    </location>
</feature>
<feature type="domain" description="YdbS-like PH" evidence="2">
    <location>
        <begin position="80"/>
        <end position="150"/>
    </location>
</feature>